<keyword evidence="4" id="KW-1185">Reference proteome</keyword>
<dbReference type="GeneID" id="68119174"/>
<feature type="transmembrane region" description="Helical" evidence="1">
    <location>
        <begin position="192"/>
        <end position="219"/>
    </location>
</feature>
<dbReference type="OrthoDB" id="10389884at2759"/>
<evidence type="ECO:0000313" key="4">
    <source>
        <dbReference type="Proteomes" id="UP000444721"/>
    </source>
</evidence>
<organism evidence="3 4">
    <name type="scientific">Naegleria fowleri</name>
    <name type="common">Brain eating amoeba</name>
    <dbReference type="NCBI Taxonomy" id="5763"/>
    <lineage>
        <taxon>Eukaryota</taxon>
        <taxon>Discoba</taxon>
        <taxon>Heterolobosea</taxon>
        <taxon>Tetramitia</taxon>
        <taxon>Eutetramitia</taxon>
        <taxon>Vahlkampfiidae</taxon>
        <taxon>Naegleria</taxon>
    </lineage>
</organism>
<dbReference type="VEuPathDB" id="AmoebaDB:NfTy_022960"/>
<evidence type="ECO:0000256" key="1">
    <source>
        <dbReference type="SAM" id="Phobius"/>
    </source>
</evidence>
<keyword evidence="1" id="KW-1133">Transmembrane helix</keyword>
<dbReference type="Proteomes" id="UP000444721">
    <property type="component" value="Unassembled WGS sequence"/>
</dbReference>
<feature type="signal peptide" evidence="2">
    <location>
        <begin position="1"/>
        <end position="24"/>
    </location>
</feature>
<accession>A0A6A5C8N5</accession>
<evidence type="ECO:0000313" key="3">
    <source>
        <dbReference type="EMBL" id="KAF0982098.1"/>
    </source>
</evidence>
<evidence type="ECO:0008006" key="5">
    <source>
        <dbReference type="Google" id="ProtNLM"/>
    </source>
</evidence>
<gene>
    <name evidence="3" type="ORF">FDP41_011959</name>
</gene>
<proteinExistence type="predicted"/>
<keyword evidence="2" id="KW-0732">Signal</keyword>
<protein>
    <recommendedName>
        <fullName evidence="5">Ig-like domain-containing protein</fullName>
    </recommendedName>
</protein>
<dbReference type="EMBL" id="VFQX01000012">
    <property type="protein sequence ID" value="KAF0982098.1"/>
    <property type="molecule type" value="Genomic_DNA"/>
</dbReference>
<evidence type="ECO:0000256" key="2">
    <source>
        <dbReference type="SAM" id="SignalP"/>
    </source>
</evidence>
<dbReference type="OMA" id="YGGVLYH"/>
<dbReference type="AlphaFoldDB" id="A0A6A5C8N5"/>
<dbReference type="RefSeq" id="XP_044566811.1">
    <property type="nucleotide sequence ID" value="XM_044702425.1"/>
</dbReference>
<keyword evidence="1" id="KW-0812">Transmembrane</keyword>
<feature type="chain" id="PRO_5025431080" description="Ig-like domain-containing protein" evidence="2">
    <location>
        <begin position="25"/>
        <end position="221"/>
    </location>
</feature>
<dbReference type="VEuPathDB" id="AmoebaDB:NF0069310"/>
<keyword evidence="1" id="KW-0472">Membrane</keyword>
<reference evidence="3 4" key="1">
    <citation type="journal article" date="2019" name="Sci. Rep.">
        <title>Nanopore sequencing improves the draft genome of the human pathogenic amoeba Naegleria fowleri.</title>
        <authorList>
            <person name="Liechti N."/>
            <person name="Schurch N."/>
            <person name="Bruggmann R."/>
            <person name="Wittwer M."/>
        </authorList>
    </citation>
    <scope>NUCLEOTIDE SEQUENCE [LARGE SCALE GENOMIC DNA]</scope>
    <source>
        <strain evidence="3 4">ATCC 30894</strain>
    </source>
</reference>
<name>A0A6A5C8N5_NAEFO</name>
<dbReference type="VEuPathDB" id="AmoebaDB:FDP41_011959"/>
<sequence length="221" mass="22991">MNSVVKPVMLLVVGMLLLTCTIKTQQINPNIVITANPLGNTINACQSNLTLSVIIATIPSVQGGVLLSRNFTWLVNSTTASTPAGSVISTLSGTTVNTSIIIVNTQLLKTNTKYFFGVNITDRIQNRTTITTVSQLAFLNNAFSVNNGTAIGGSPALPVCHTSVGGGGTVPVSQSKKGQVSVASPSVTYGGVLYHVTCLAVTLLVISVSLMLIDVFFYATG</sequence>
<comment type="caution">
    <text evidence="3">The sequence shown here is derived from an EMBL/GenBank/DDBJ whole genome shotgun (WGS) entry which is preliminary data.</text>
</comment>